<dbReference type="Proteomes" id="UP001164743">
    <property type="component" value="Chromosome 16A"/>
</dbReference>
<evidence type="ECO:0000256" key="1">
    <source>
        <dbReference type="SAM" id="Phobius"/>
    </source>
</evidence>
<dbReference type="Pfam" id="PF20515">
    <property type="entry name" value="2OG-FeII_Oxy_6"/>
    <property type="match status" value="1"/>
</dbReference>
<dbReference type="EMBL" id="CP110436">
    <property type="protein sequence ID" value="WAQ92241.1"/>
    <property type="molecule type" value="Genomic_DNA"/>
</dbReference>
<gene>
    <name evidence="3" type="ORF">PtA15_16A147</name>
</gene>
<dbReference type="RefSeq" id="XP_053027796.1">
    <property type="nucleotide sequence ID" value="XM_053163808.1"/>
</dbReference>
<feature type="domain" description="Tet-like 2OG-Fe(II) oxygenase" evidence="2">
    <location>
        <begin position="87"/>
        <end position="292"/>
    </location>
</feature>
<keyword evidence="1" id="KW-0812">Transmembrane</keyword>
<dbReference type="InterPro" id="IPR046798">
    <property type="entry name" value="2OG-FeII_Oxy_6"/>
</dbReference>
<keyword evidence="1" id="KW-1133">Transmembrane helix</keyword>
<evidence type="ECO:0000313" key="3">
    <source>
        <dbReference type="EMBL" id="WAQ92241.1"/>
    </source>
</evidence>
<feature type="transmembrane region" description="Helical" evidence="1">
    <location>
        <begin position="346"/>
        <end position="363"/>
    </location>
</feature>
<accession>A0ABY7D3Q4</accession>
<organism evidence="3 4">
    <name type="scientific">Puccinia triticina</name>
    <dbReference type="NCBI Taxonomy" id="208348"/>
    <lineage>
        <taxon>Eukaryota</taxon>
        <taxon>Fungi</taxon>
        <taxon>Dikarya</taxon>
        <taxon>Basidiomycota</taxon>
        <taxon>Pucciniomycotina</taxon>
        <taxon>Pucciniomycetes</taxon>
        <taxon>Pucciniales</taxon>
        <taxon>Pucciniaceae</taxon>
        <taxon>Puccinia</taxon>
    </lineage>
</organism>
<name>A0ABY7D3Q4_9BASI</name>
<keyword evidence="4" id="KW-1185">Reference proteome</keyword>
<reference evidence="3" key="1">
    <citation type="submission" date="2022-10" db="EMBL/GenBank/DDBJ databases">
        <title>Puccinia triticina Genome sequencing and assembly.</title>
        <authorList>
            <person name="Li C."/>
        </authorList>
    </citation>
    <scope>NUCLEOTIDE SEQUENCE</scope>
    <source>
        <strain evidence="3">Pt15</strain>
    </source>
</reference>
<evidence type="ECO:0000313" key="4">
    <source>
        <dbReference type="Proteomes" id="UP001164743"/>
    </source>
</evidence>
<sequence>MQETLGLKEGTVICHRIKYAPHNLYPNIPWVNGKPIRAPTASEIASAFEQVKSYQMLTSGLNMIPDPLDKTSVIAIVEFTPYEELTDSQKEDLNYVSNFLHKSKQFINGVKSCSRVWGGLMWAIGWRKSYDEDQIVGRYIKAFDETKMRAFDEHYVKSSRVGQILGNLFKDLARTPFQDNQDLMKKYNIPLFPDLAYGELPEDSTCTPHITFTTNGFYNPPHKDDEDISQWAFVLFLPTRTSDYTIVDSSEYDITSGPFIFPDHCIGINFDHHHGIVKMIWQANRYTHCTMPHSKSSRFTRLGMSIQINSTLALTCEKYMKGFYQNIAHYFGDHFYYMFRSMGRSTLIATSVTILFYFTLFSSF</sequence>
<keyword evidence="1" id="KW-0472">Membrane</keyword>
<proteinExistence type="predicted"/>
<evidence type="ECO:0000259" key="2">
    <source>
        <dbReference type="Pfam" id="PF20515"/>
    </source>
</evidence>
<protein>
    <recommendedName>
        <fullName evidence="2">Tet-like 2OG-Fe(II) oxygenase domain-containing protein</fullName>
    </recommendedName>
</protein>
<dbReference type="GeneID" id="77804703"/>